<dbReference type="OrthoDB" id="6628089at2"/>
<proteinExistence type="predicted"/>
<gene>
    <name evidence="1" type="ORF">E4K65_26360</name>
</gene>
<reference evidence="1 2" key="1">
    <citation type="submission" date="2019-03" db="EMBL/GenBank/DDBJ databases">
        <title>Bradyrhizobium diversity isolated from nodules of Chamaecrista fasciculata.</title>
        <authorList>
            <person name="Klepa M.S."/>
            <person name="Urquiaga M.O."/>
            <person name="Hungria M."/>
            <person name="Delamuta J.R."/>
        </authorList>
    </citation>
    <scope>NUCLEOTIDE SEQUENCE [LARGE SCALE GENOMIC DNA]</scope>
    <source>
        <strain evidence="1 2">CNPSo 3448</strain>
    </source>
</reference>
<sequence length="277" mass="29945">MTGRPPAPRYVANARMYSPAPGAAAAWKGLFAWLARESGVDLDVVDHAFPLALSDLWARKDLGAAFMCGFPFMLTGDRPRPVAAPIPSGALYGGKPVYATRLAVGANTRFQSLEDTFGGRLGYTASDSHSGYNALRHHLLPYFKRHGAKLYQKSVGPLTTPRRVIEALLAGDIDVGPLDSYALDLMLRHDPALASQIRVVATTDLAPIPFLVAAADCPDEIITRLQATLLTLAAAPACAPLRDRLCLDTFAPVDIAVYDLMLRWDNEARCVGYAQPR</sequence>
<dbReference type="EMBL" id="SPQT01000016">
    <property type="protein sequence ID" value="TFV45065.1"/>
    <property type="molecule type" value="Genomic_DNA"/>
</dbReference>
<accession>A0A4Y9LP31</accession>
<name>A0A4Y9LP31_9BRAD</name>
<comment type="caution">
    <text evidence="1">The sequence shown here is derived from an EMBL/GenBank/DDBJ whole genome shotgun (WGS) entry which is preliminary data.</text>
</comment>
<evidence type="ECO:0000313" key="1">
    <source>
        <dbReference type="EMBL" id="TFV45065.1"/>
    </source>
</evidence>
<evidence type="ECO:0000313" key="2">
    <source>
        <dbReference type="Proteomes" id="UP000297966"/>
    </source>
</evidence>
<dbReference type="AlphaFoldDB" id="A0A4Y9LP31"/>
<dbReference type="Pfam" id="PF12974">
    <property type="entry name" value="Phosphonate-bd"/>
    <property type="match status" value="1"/>
</dbReference>
<dbReference type="PANTHER" id="PTHR35841:SF1">
    <property type="entry name" value="PHOSPHONATES-BINDING PERIPLASMIC PROTEIN"/>
    <property type="match status" value="1"/>
</dbReference>
<keyword evidence="2" id="KW-1185">Reference proteome</keyword>
<organism evidence="1 2">
    <name type="scientific">Bradyrhizobium niftali</name>
    <dbReference type="NCBI Taxonomy" id="2560055"/>
    <lineage>
        <taxon>Bacteria</taxon>
        <taxon>Pseudomonadati</taxon>
        <taxon>Pseudomonadota</taxon>
        <taxon>Alphaproteobacteria</taxon>
        <taxon>Hyphomicrobiales</taxon>
        <taxon>Nitrobacteraceae</taxon>
        <taxon>Bradyrhizobium</taxon>
    </lineage>
</organism>
<dbReference type="PANTHER" id="PTHR35841">
    <property type="entry name" value="PHOSPHONATES-BINDING PERIPLASMIC PROTEIN"/>
    <property type="match status" value="1"/>
</dbReference>
<protein>
    <submittedName>
        <fullName evidence="1">ABC transporter substrate-binding protein</fullName>
    </submittedName>
</protein>
<dbReference type="Gene3D" id="3.40.190.10">
    <property type="entry name" value="Periplasmic binding protein-like II"/>
    <property type="match status" value="2"/>
</dbReference>
<dbReference type="Proteomes" id="UP000297966">
    <property type="component" value="Unassembled WGS sequence"/>
</dbReference>
<dbReference type="RefSeq" id="WP_135176598.1">
    <property type="nucleotide sequence ID" value="NZ_SPQT01000016.1"/>
</dbReference>
<dbReference type="SUPFAM" id="SSF53850">
    <property type="entry name" value="Periplasmic binding protein-like II"/>
    <property type="match status" value="1"/>
</dbReference>